<accession>A0ABY8FHL4</accession>
<dbReference type="InterPro" id="IPR042119">
    <property type="entry name" value="QueA_dom2"/>
</dbReference>
<evidence type="ECO:0000256" key="4">
    <source>
        <dbReference type="ARBA" id="ARBA00022785"/>
    </source>
</evidence>
<reference evidence="6 7" key="1">
    <citation type="submission" date="2019-01" db="EMBL/GenBank/DDBJ databases">
        <title>Genome sequence of Salinicola endophyticus REST5.</title>
        <authorList>
            <person name="Nascimento F.X."/>
        </authorList>
    </citation>
    <scope>NUCLEOTIDE SEQUENCE [LARGE SCALE GENOMIC DNA]</scope>
    <source>
        <strain evidence="6 7">REST5</strain>
    </source>
</reference>
<gene>
    <name evidence="5 6" type="primary">queA</name>
    <name evidence="6" type="ORF">EVC62_12730</name>
</gene>
<dbReference type="EMBL" id="CP035631">
    <property type="protein sequence ID" value="WFF42301.1"/>
    <property type="molecule type" value="Genomic_DNA"/>
</dbReference>
<dbReference type="Proteomes" id="UP001321526">
    <property type="component" value="Chromosome"/>
</dbReference>
<proteinExistence type="inferred from homology"/>
<comment type="catalytic activity">
    <reaction evidence="5">
        <text>7-aminomethyl-7-carbaguanosine(34) in tRNA + S-adenosyl-L-methionine = epoxyqueuosine(34) in tRNA + adenine + L-methionine + 2 H(+)</text>
        <dbReference type="Rhea" id="RHEA:32155"/>
        <dbReference type="Rhea" id="RHEA-COMP:10342"/>
        <dbReference type="Rhea" id="RHEA-COMP:18582"/>
        <dbReference type="ChEBI" id="CHEBI:15378"/>
        <dbReference type="ChEBI" id="CHEBI:16708"/>
        <dbReference type="ChEBI" id="CHEBI:57844"/>
        <dbReference type="ChEBI" id="CHEBI:59789"/>
        <dbReference type="ChEBI" id="CHEBI:82833"/>
        <dbReference type="ChEBI" id="CHEBI:194443"/>
        <dbReference type="EC" id="2.4.99.17"/>
    </reaction>
</comment>
<dbReference type="SUPFAM" id="SSF111337">
    <property type="entry name" value="QueA-like"/>
    <property type="match status" value="1"/>
</dbReference>
<comment type="subcellular location">
    <subcellularLocation>
        <location evidence="5">Cytoplasm</location>
    </subcellularLocation>
</comment>
<keyword evidence="3 5" id="KW-0949">S-adenosyl-L-methionine</keyword>
<dbReference type="Gene3D" id="2.40.10.240">
    <property type="entry name" value="QueA-like"/>
    <property type="match status" value="1"/>
</dbReference>
<dbReference type="NCBIfam" id="NF001140">
    <property type="entry name" value="PRK00147.1"/>
    <property type="match status" value="1"/>
</dbReference>
<dbReference type="Gene3D" id="3.40.1780.10">
    <property type="entry name" value="QueA-like"/>
    <property type="match status" value="1"/>
</dbReference>
<dbReference type="InterPro" id="IPR042118">
    <property type="entry name" value="QueA_dom1"/>
</dbReference>
<organism evidence="6 7">
    <name type="scientific">Salinicola endophyticus</name>
    <dbReference type="NCBI Taxonomy" id="1949083"/>
    <lineage>
        <taxon>Bacteria</taxon>
        <taxon>Pseudomonadati</taxon>
        <taxon>Pseudomonadota</taxon>
        <taxon>Gammaproteobacteria</taxon>
        <taxon>Oceanospirillales</taxon>
        <taxon>Halomonadaceae</taxon>
        <taxon>Salinicola</taxon>
    </lineage>
</organism>
<keyword evidence="6" id="KW-0328">Glycosyltransferase</keyword>
<comment type="similarity">
    <text evidence="5">Belongs to the QueA family.</text>
</comment>
<sequence>MAPSRGLPGGLRCRGSGSLRVAAPGCGHVILFRRFMSAMQRADFHFDLPDELIARYPSEQRTDCRLLCVDGPSGALAHERFPDLLGHLEPGDVVVFNDTRVIPARLFGQKASGGKVEMLLERPLDAHRGLAHLRASKSPKPGTELIFEGGIHAVVEGRQDALFELRFLGETPLIALLEQHGHMPLPPYITREDELADRERYQTVYARREGAVAAPTAGLHFDEAMMAALRTKGIEIAFVTLHVGAGTFQPVRVDDIREHHMHSEWLEVDEQVCASVNRAREAGKRVVAIGTTSVRCLESASQDDGRLAPYRGETDIFIYPGYRWRCVDALVTNFHLPESTLLMLVSAFAGYESVMRAYAAAVEEAYRFFSYGDAMFLTRQDA</sequence>
<comment type="pathway">
    <text evidence="5">tRNA modification; tRNA-queuosine biosynthesis.</text>
</comment>
<dbReference type="EC" id="2.4.99.17" evidence="5"/>
<dbReference type="InterPro" id="IPR036100">
    <property type="entry name" value="QueA_sf"/>
</dbReference>
<comment type="function">
    <text evidence="5">Transfers and isomerizes the ribose moiety from AdoMet to the 7-aminomethyl group of 7-deazaguanine (preQ1-tRNA) to give epoxyqueuosine (oQ-tRNA).</text>
</comment>
<evidence type="ECO:0000313" key="7">
    <source>
        <dbReference type="Proteomes" id="UP001321526"/>
    </source>
</evidence>
<protein>
    <recommendedName>
        <fullName evidence="5">S-adenosylmethionine:tRNA ribosyltransferase-isomerase</fullName>
        <ecNumber evidence="5">2.4.99.17</ecNumber>
    </recommendedName>
    <alternativeName>
        <fullName evidence="5">Queuosine biosynthesis protein QueA</fullName>
    </alternativeName>
</protein>
<dbReference type="Pfam" id="PF02547">
    <property type="entry name" value="Queuosine_synth"/>
    <property type="match status" value="1"/>
</dbReference>
<dbReference type="PANTHER" id="PTHR30307">
    <property type="entry name" value="S-ADENOSYLMETHIONINE:TRNA RIBOSYLTRANSFERASE-ISOMERASE"/>
    <property type="match status" value="1"/>
</dbReference>
<keyword evidence="2 5" id="KW-0808">Transferase</keyword>
<evidence type="ECO:0000256" key="1">
    <source>
        <dbReference type="ARBA" id="ARBA00022490"/>
    </source>
</evidence>
<dbReference type="InterPro" id="IPR003699">
    <property type="entry name" value="QueA"/>
</dbReference>
<dbReference type="NCBIfam" id="TIGR00113">
    <property type="entry name" value="queA"/>
    <property type="match status" value="1"/>
</dbReference>
<evidence type="ECO:0000256" key="3">
    <source>
        <dbReference type="ARBA" id="ARBA00022691"/>
    </source>
</evidence>
<keyword evidence="4 5" id="KW-0671">Queuosine biosynthesis</keyword>
<dbReference type="PANTHER" id="PTHR30307:SF0">
    <property type="entry name" value="S-ADENOSYLMETHIONINE:TRNA RIBOSYLTRANSFERASE-ISOMERASE"/>
    <property type="match status" value="1"/>
</dbReference>
<comment type="subunit">
    <text evidence="5">Monomer.</text>
</comment>
<keyword evidence="1 5" id="KW-0963">Cytoplasm</keyword>
<dbReference type="GO" id="GO:0051075">
    <property type="term" value="F:S-adenosylmethionine:tRNA ribosyltransferase-isomerase activity"/>
    <property type="evidence" value="ECO:0007669"/>
    <property type="project" value="UniProtKB-EC"/>
</dbReference>
<evidence type="ECO:0000313" key="6">
    <source>
        <dbReference type="EMBL" id="WFF42301.1"/>
    </source>
</evidence>
<dbReference type="HAMAP" id="MF_00113">
    <property type="entry name" value="QueA"/>
    <property type="match status" value="1"/>
</dbReference>
<name>A0ABY8FHL4_9GAMM</name>
<evidence type="ECO:0000256" key="5">
    <source>
        <dbReference type="HAMAP-Rule" id="MF_00113"/>
    </source>
</evidence>
<keyword evidence="7" id="KW-1185">Reference proteome</keyword>
<evidence type="ECO:0000256" key="2">
    <source>
        <dbReference type="ARBA" id="ARBA00022679"/>
    </source>
</evidence>